<keyword evidence="3" id="KW-0408">Iron</keyword>
<dbReference type="InterPro" id="IPR003347">
    <property type="entry name" value="JmjC_dom"/>
</dbReference>
<dbReference type="EMBL" id="JAPTYD010000040">
    <property type="protein sequence ID" value="MCZ0963503.1"/>
    <property type="molecule type" value="Genomic_DNA"/>
</dbReference>
<comment type="cofactor">
    <cofactor evidence="1">
        <name>Fe(2+)</name>
        <dbReference type="ChEBI" id="CHEBI:29033"/>
    </cofactor>
</comment>
<dbReference type="Proteomes" id="UP001149822">
    <property type="component" value="Unassembled WGS sequence"/>
</dbReference>
<evidence type="ECO:0000259" key="4">
    <source>
        <dbReference type="Pfam" id="PF08007"/>
    </source>
</evidence>
<protein>
    <recommendedName>
        <fullName evidence="4">JmjC domain-containing protein</fullName>
    </recommendedName>
</protein>
<dbReference type="PANTHER" id="PTHR13096:SF8">
    <property type="entry name" value="RIBOSOMAL OXYGENASE 1"/>
    <property type="match status" value="1"/>
</dbReference>
<keyword evidence="6" id="KW-1185">Reference proteome</keyword>
<name>A0ABT4JAY5_9RHOB</name>
<dbReference type="RefSeq" id="WP_268943592.1">
    <property type="nucleotide sequence ID" value="NZ_JAPTYD010000040.1"/>
</dbReference>
<dbReference type="Pfam" id="PF08007">
    <property type="entry name" value="JmjC_2"/>
    <property type="match status" value="2"/>
</dbReference>
<gene>
    <name evidence="5" type="ORF">OU682_18005</name>
</gene>
<evidence type="ECO:0000313" key="6">
    <source>
        <dbReference type="Proteomes" id="UP001149822"/>
    </source>
</evidence>
<keyword evidence="2" id="KW-0479">Metal-binding</keyword>
<accession>A0ABT4JAY5</accession>
<evidence type="ECO:0000256" key="3">
    <source>
        <dbReference type="ARBA" id="ARBA00023004"/>
    </source>
</evidence>
<evidence type="ECO:0000256" key="1">
    <source>
        <dbReference type="ARBA" id="ARBA00001954"/>
    </source>
</evidence>
<comment type="caution">
    <text evidence="5">The sequence shown here is derived from an EMBL/GenBank/DDBJ whole genome shotgun (WGS) entry which is preliminary data.</text>
</comment>
<feature type="domain" description="JmjC" evidence="4">
    <location>
        <begin position="161"/>
        <end position="201"/>
    </location>
</feature>
<dbReference type="PANTHER" id="PTHR13096">
    <property type="entry name" value="MINA53 MYC INDUCED NUCLEAR ANTIGEN"/>
    <property type="match status" value="1"/>
</dbReference>
<proteinExistence type="predicted"/>
<sequence>MNPQVADVVEAAAYVRESWTQALWLGAASKPLARDMELSLAEIDQVLSRPIVYRSNIVLLRSADGKSNRPSQSWADALRGMEDGLSLQVRNLELFLSSENAIVRLASAIERGTRAKLDSITLFVSPENAQAIKAHADPTEIVTLQIRGEKKWRFEGGERTIILQPGDLMYVPAGLQHEVVAGNALSVSAALVFETPTVRNLLDLVANQEPLKSILTRRLPTPWEEAESARFGALVLQEFANELMSVSEHRLLPLVPQARPKGDKTTVLGLESRGEVGLDSELARTDAAARLDDQDDRLQLHINGVVLETPVFLEQELLAAMSASSRIRPRDLSAKLAEDERLILARKLVRVGLLRLTETEPF</sequence>
<dbReference type="Gene3D" id="2.60.120.650">
    <property type="entry name" value="Cupin"/>
    <property type="match status" value="1"/>
</dbReference>
<evidence type="ECO:0000313" key="5">
    <source>
        <dbReference type="EMBL" id="MCZ0963503.1"/>
    </source>
</evidence>
<organism evidence="5 6">
    <name type="scientific">Paracoccus benzoatiresistens</name>
    <dbReference type="NCBI Taxonomy" id="2997341"/>
    <lineage>
        <taxon>Bacteria</taxon>
        <taxon>Pseudomonadati</taxon>
        <taxon>Pseudomonadota</taxon>
        <taxon>Alphaproteobacteria</taxon>
        <taxon>Rhodobacterales</taxon>
        <taxon>Paracoccaceae</taxon>
        <taxon>Paracoccus</taxon>
    </lineage>
</organism>
<dbReference type="SUPFAM" id="SSF51197">
    <property type="entry name" value="Clavaminate synthase-like"/>
    <property type="match status" value="1"/>
</dbReference>
<dbReference type="InterPro" id="IPR039994">
    <property type="entry name" value="NO66-like"/>
</dbReference>
<feature type="domain" description="JmjC" evidence="4">
    <location>
        <begin position="120"/>
        <end position="155"/>
    </location>
</feature>
<evidence type="ECO:0000256" key="2">
    <source>
        <dbReference type="ARBA" id="ARBA00022723"/>
    </source>
</evidence>
<reference evidence="5" key="1">
    <citation type="submission" date="2022-12" db="EMBL/GenBank/DDBJ databases">
        <title>Paracoccus sp. EF6 isolated from a lake water.</title>
        <authorList>
            <person name="Liu H."/>
        </authorList>
    </citation>
    <scope>NUCLEOTIDE SEQUENCE</scope>
    <source>
        <strain evidence="5">EF6</strain>
    </source>
</reference>